<protein>
    <submittedName>
        <fullName evidence="3">GNAT family N-acetyltransferase</fullName>
    </submittedName>
</protein>
<keyword evidence="1" id="KW-0808">Transferase</keyword>
<dbReference type="RefSeq" id="WP_255134161.1">
    <property type="nucleotide sequence ID" value="NZ_JANDBC010000001.1"/>
</dbReference>
<dbReference type="Pfam" id="PF00583">
    <property type="entry name" value="Acetyltransf_1"/>
    <property type="match status" value="1"/>
</dbReference>
<dbReference type="InterPro" id="IPR016181">
    <property type="entry name" value="Acyl_CoA_acyltransferase"/>
</dbReference>
<dbReference type="InterPro" id="IPR050769">
    <property type="entry name" value="NAT_camello-type"/>
</dbReference>
<dbReference type="Proteomes" id="UP001139125">
    <property type="component" value="Unassembled WGS sequence"/>
</dbReference>
<evidence type="ECO:0000313" key="3">
    <source>
        <dbReference type="EMBL" id="MCP9291321.1"/>
    </source>
</evidence>
<dbReference type="InterPro" id="IPR000182">
    <property type="entry name" value="GNAT_dom"/>
</dbReference>
<dbReference type="CDD" id="cd04301">
    <property type="entry name" value="NAT_SF"/>
    <property type="match status" value="1"/>
</dbReference>
<dbReference type="PROSITE" id="PS51186">
    <property type="entry name" value="GNAT"/>
    <property type="match status" value="1"/>
</dbReference>
<organism evidence="3 4">
    <name type="scientific">Gracilimonas sediminicola</name>
    <dbReference type="NCBI Taxonomy" id="2952158"/>
    <lineage>
        <taxon>Bacteria</taxon>
        <taxon>Pseudomonadati</taxon>
        <taxon>Balneolota</taxon>
        <taxon>Balneolia</taxon>
        <taxon>Balneolales</taxon>
        <taxon>Balneolaceae</taxon>
        <taxon>Gracilimonas</taxon>
    </lineage>
</organism>
<evidence type="ECO:0000256" key="1">
    <source>
        <dbReference type="ARBA" id="ARBA00022679"/>
    </source>
</evidence>
<keyword evidence="4" id="KW-1185">Reference proteome</keyword>
<evidence type="ECO:0000313" key="4">
    <source>
        <dbReference type="Proteomes" id="UP001139125"/>
    </source>
</evidence>
<dbReference type="AlphaFoldDB" id="A0A9X2L2U8"/>
<comment type="caution">
    <text evidence="3">The sequence shown here is derived from an EMBL/GenBank/DDBJ whole genome shotgun (WGS) entry which is preliminary data.</text>
</comment>
<name>A0A9X2L2U8_9BACT</name>
<dbReference type="GO" id="GO:0008080">
    <property type="term" value="F:N-acetyltransferase activity"/>
    <property type="evidence" value="ECO:0007669"/>
    <property type="project" value="InterPro"/>
</dbReference>
<gene>
    <name evidence="3" type="ORF">NM125_06975</name>
</gene>
<proteinExistence type="predicted"/>
<accession>A0A9X2L2U8</accession>
<sequence length="169" mass="19031">MIIRDIQPEEFEALGNIMVDVYSRLGGFPSPEEQPKYYEMLQNIGQLTKKPDTRVLVALSEEDEILGGVVYFSDMKQYGSGGTATKEQGASGIRLLAVSPDARKQGIGKALTFHCIDLAQQSNNNQIILHTTKSMQVAWKMYEKLGFERSEDLDFKQADLPVYGFRLYL</sequence>
<reference evidence="3" key="1">
    <citation type="submission" date="2022-06" db="EMBL/GenBank/DDBJ databases">
        <title>Gracilimonas sp. CAU 1638 isolated from sea sediment.</title>
        <authorList>
            <person name="Kim W."/>
        </authorList>
    </citation>
    <scope>NUCLEOTIDE SEQUENCE</scope>
    <source>
        <strain evidence="3">CAU 1638</strain>
    </source>
</reference>
<dbReference type="EMBL" id="JANDBC010000001">
    <property type="protein sequence ID" value="MCP9291321.1"/>
    <property type="molecule type" value="Genomic_DNA"/>
</dbReference>
<dbReference type="SUPFAM" id="SSF55729">
    <property type="entry name" value="Acyl-CoA N-acyltransferases (Nat)"/>
    <property type="match status" value="1"/>
</dbReference>
<evidence type="ECO:0000259" key="2">
    <source>
        <dbReference type="PROSITE" id="PS51186"/>
    </source>
</evidence>
<dbReference type="PANTHER" id="PTHR13947">
    <property type="entry name" value="GNAT FAMILY N-ACETYLTRANSFERASE"/>
    <property type="match status" value="1"/>
</dbReference>
<feature type="domain" description="N-acetyltransferase" evidence="2">
    <location>
        <begin position="1"/>
        <end position="169"/>
    </location>
</feature>
<dbReference type="PANTHER" id="PTHR13947:SF37">
    <property type="entry name" value="LD18367P"/>
    <property type="match status" value="1"/>
</dbReference>
<dbReference type="Gene3D" id="3.40.630.30">
    <property type="match status" value="1"/>
</dbReference>